<feature type="transmembrane region" description="Helical" evidence="1">
    <location>
        <begin position="51"/>
        <end position="75"/>
    </location>
</feature>
<keyword evidence="1" id="KW-1133">Transmembrane helix</keyword>
<dbReference type="AlphaFoldDB" id="A0A4R5TMU3"/>
<keyword evidence="1" id="KW-0812">Transmembrane</keyword>
<dbReference type="Proteomes" id="UP000294796">
    <property type="component" value="Unassembled WGS sequence"/>
</dbReference>
<evidence type="ECO:0000313" key="3">
    <source>
        <dbReference type="Proteomes" id="UP000294796"/>
    </source>
</evidence>
<dbReference type="EMBL" id="SMTF01000021">
    <property type="protein sequence ID" value="TDK19971.1"/>
    <property type="molecule type" value="Genomic_DNA"/>
</dbReference>
<comment type="caution">
    <text evidence="2">The sequence shown here is derived from an EMBL/GenBank/DDBJ whole genome shotgun (WGS) entry which is preliminary data.</text>
</comment>
<organism evidence="2 3">
    <name type="scientific">Luteimonas aestuarii</name>
    <dbReference type="NCBI Taxonomy" id="453837"/>
    <lineage>
        <taxon>Bacteria</taxon>
        <taxon>Pseudomonadati</taxon>
        <taxon>Pseudomonadota</taxon>
        <taxon>Gammaproteobacteria</taxon>
        <taxon>Lysobacterales</taxon>
        <taxon>Lysobacteraceae</taxon>
        <taxon>Luteimonas</taxon>
    </lineage>
</organism>
<sequence>MSKQFRLPKFWILALAQLALAVAIACIWFYFRTEAFLAGAPSGDLYANNWGFQLIAFVVVWLPGVLLITGILLAIEHQALKPYYLAQQTESARHAP</sequence>
<protein>
    <submittedName>
        <fullName evidence="2">Uncharacterized protein</fullName>
    </submittedName>
</protein>
<keyword evidence="3" id="KW-1185">Reference proteome</keyword>
<proteinExistence type="predicted"/>
<feature type="transmembrane region" description="Helical" evidence="1">
    <location>
        <begin position="12"/>
        <end position="31"/>
    </location>
</feature>
<evidence type="ECO:0000313" key="2">
    <source>
        <dbReference type="EMBL" id="TDK19971.1"/>
    </source>
</evidence>
<reference evidence="2 3" key="1">
    <citation type="submission" date="2019-03" db="EMBL/GenBank/DDBJ databases">
        <title>Luteimonas zhaokaii sp.nov., isolated from the rectal contents of Plateau pika in Yushu, Qinghai Province, China.</title>
        <authorList>
            <person name="Zhang G."/>
        </authorList>
    </citation>
    <scope>NUCLEOTIDE SEQUENCE [LARGE SCALE GENOMIC DNA]</scope>
    <source>
        <strain evidence="2 3">B9</strain>
    </source>
</reference>
<dbReference type="PROSITE" id="PS51257">
    <property type="entry name" value="PROKAR_LIPOPROTEIN"/>
    <property type="match status" value="1"/>
</dbReference>
<evidence type="ECO:0000256" key="1">
    <source>
        <dbReference type="SAM" id="Phobius"/>
    </source>
</evidence>
<name>A0A4R5TMU3_9GAMM</name>
<accession>A0A4R5TMU3</accession>
<keyword evidence="1" id="KW-0472">Membrane</keyword>
<dbReference type="OrthoDB" id="6060411at2"/>
<dbReference type="RefSeq" id="WP_133323687.1">
    <property type="nucleotide sequence ID" value="NZ_SMTF01000021.1"/>
</dbReference>
<gene>
    <name evidence="2" type="ORF">E2F46_16530</name>
</gene>